<dbReference type="InterPro" id="IPR003331">
    <property type="entry name" value="UDP_GlcNAc_Epimerase_2_dom"/>
</dbReference>
<keyword evidence="2" id="KW-0413">Isomerase</keyword>
<sequence length="357" mass="40853">MKIITIAGARPQFIKLAPVSKEIRKYFEEIIIHTGQHYDFDMNKIFFDELGIPTPDYNLNIGSGTHGFQTGEMLKKIEEILLKEKPDLVLVYGDTNSTIAGALSASKLNIKIAHVEAGLRSFDRKMPEEINRVLTDHISNILFTPTDTADTNLKNEGINTGVFNIGDVMYDSLLNALKLIEKKNFKMLNELNISKKEYILATVHRAENTDIKENLENIINAFIESNEKIIFPVHPRTRKYLEKYGFLEKIKNCENLKLIFPVGYLEMIYLENNAKKILTDSGGVQKEAYFLKVPCITLRNNTEWVETVLDGWNILVGPNKEKILENISKFNPKTETYNYRFGEGDSSKRIVDVLRNL</sequence>
<accession>A0A7J9PTT5</accession>
<dbReference type="SUPFAM" id="SSF53756">
    <property type="entry name" value="UDP-Glycosyltransferase/glycogen phosphorylase"/>
    <property type="match status" value="1"/>
</dbReference>
<dbReference type="InterPro" id="IPR029767">
    <property type="entry name" value="WecB-like"/>
</dbReference>
<evidence type="ECO:0000313" key="3">
    <source>
        <dbReference type="Proteomes" id="UP000571751"/>
    </source>
</evidence>
<dbReference type="EC" id="5.1.3.14" evidence="2"/>
<reference evidence="2 3" key="1">
    <citation type="submission" date="2020-07" db="EMBL/GenBank/DDBJ databases">
        <title>Genomic Encyclopedia of Type Strains, Phase IV (KMG-V): Genome sequencing to study the core and pangenomes of soil and plant-associated prokaryotes.</title>
        <authorList>
            <person name="Whitman W."/>
        </authorList>
    </citation>
    <scope>NUCLEOTIDE SEQUENCE [LARGE SCALE GENOMIC DNA]</scope>
    <source>
        <strain evidence="2 3">C14</strain>
    </source>
</reference>
<evidence type="ECO:0000259" key="1">
    <source>
        <dbReference type="Pfam" id="PF02350"/>
    </source>
</evidence>
<dbReference type="AlphaFoldDB" id="A0A7J9PTT5"/>
<dbReference type="RefSeq" id="WP_181508145.1">
    <property type="nucleotide sequence ID" value="NZ_JACDUP010000002.1"/>
</dbReference>
<gene>
    <name evidence="2" type="ORF">HNP95_001254</name>
</gene>
<dbReference type="CDD" id="cd03786">
    <property type="entry name" value="GTB_UDP-GlcNAc_2-Epimerase"/>
    <property type="match status" value="1"/>
</dbReference>
<dbReference type="EMBL" id="JACDUP010000002">
    <property type="protein sequence ID" value="MBA2869075.1"/>
    <property type="molecule type" value="Genomic_DNA"/>
</dbReference>
<dbReference type="Proteomes" id="UP000571751">
    <property type="component" value="Unassembled WGS sequence"/>
</dbReference>
<protein>
    <submittedName>
        <fullName evidence="2">UDP-N-acetylglucosamine 2-epimerase (Non-hydrolyzing)</fullName>
        <ecNumber evidence="2">5.1.3.14</ecNumber>
    </submittedName>
</protein>
<evidence type="ECO:0000313" key="2">
    <source>
        <dbReference type="EMBL" id="MBA2869075.1"/>
    </source>
</evidence>
<dbReference type="Gene3D" id="3.40.50.2000">
    <property type="entry name" value="Glycogen Phosphorylase B"/>
    <property type="match status" value="2"/>
</dbReference>
<dbReference type="NCBIfam" id="TIGR00236">
    <property type="entry name" value="wecB"/>
    <property type="match status" value="1"/>
</dbReference>
<feature type="domain" description="UDP-N-acetylglucosamine 2-epimerase" evidence="1">
    <location>
        <begin position="24"/>
        <end position="355"/>
    </location>
</feature>
<dbReference type="Pfam" id="PF02350">
    <property type="entry name" value="Epimerase_2"/>
    <property type="match status" value="1"/>
</dbReference>
<dbReference type="PANTHER" id="PTHR43174">
    <property type="entry name" value="UDP-N-ACETYLGLUCOSAMINE 2-EPIMERASE"/>
    <property type="match status" value="1"/>
</dbReference>
<dbReference type="PANTHER" id="PTHR43174:SF1">
    <property type="entry name" value="UDP-N-ACETYLGLUCOSAMINE 2-EPIMERASE"/>
    <property type="match status" value="1"/>
</dbReference>
<comment type="caution">
    <text evidence="2">The sequence shown here is derived from an EMBL/GenBank/DDBJ whole genome shotgun (WGS) entry which is preliminary data.</text>
</comment>
<name>A0A7J9PTT5_METMI</name>
<proteinExistence type="predicted"/>
<dbReference type="GO" id="GO:0008761">
    <property type="term" value="F:UDP-N-acetylglucosamine 2-epimerase activity"/>
    <property type="evidence" value="ECO:0007669"/>
    <property type="project" value="UniProtKB-EC"/>
</dbReference>
<organism evidence="2 3">
    <name type="scientific">Methanococcus maripaludis</name>
    <name type="common">Methanococcus deltae</name>
    <dbReference type="NCBI Taxonomy" id="39152"/>
    <lineage>
        <taxon>Archaea</taxon>
        <taxon>Methanobacteriati</taxon>
        <taxon>Methanobacteriota</taxon>
        <taxon>Methanomada group</taxon>
        <taxon>Methanococci</taxon>
        <taxon>Methanococcales</taxon>
        <taxon>Methanococcaceae</taxon>
        <taxon>Methanococcus</taxon>
    </lineage>
</organism>